<gene>
    <name evidence="2" type="ORF">UU93_C0008G0005</name>
</gene>
<reference evidence="2 3" key="1">
    <citation type="journal article" date="2015" name="Nature">
        <title>rRNA introns, odd ribosomes, and small enigmatic genomes across a large radiation of phyla.</title>
        <authorList>
            <person name="Brown C.T."/>
            <person name="Hug L.A."/>
            <person name="Thomas B.C."/>
            <person name="Sharon I."/>
            <person name="Castelle C.J."/>
            <person name="Singh A."/>
            <person name="Wilkins M.J."/>
            <person name="Williams K.H."/>
            <person name="Banfield J.F."/>
        </authorList>
    </citation>
    <scope>NUCLEOTIDE SEQUENCE [LARGE SCALE GENOMIC DNA]</scope>
</reference>
<evidence type="ECO:0008006" key="4">
    <source>
        <dbReference type="Google" id="ProtNLM"/>
    </source>
</evidence>
<feature type="transmembrane region" description="Helical" evidence="1">
    <location>
        <begin position="67"/>
        <end position="95"/>
    </location>
</feature>
<name>A0A0G1B3Z4_9BACT</name>
<dbReference type="Proteomes" id="UP000034160">
    <property type="component" value="Unassembled WGS sequence"/>
</dbReference>
<feature type="transmembrane region" description="Helical" evidence="1">
    <location>
        <begin position="218"/>
        <end position="236"/>
    </location>
</feature>
<feature type="transmembrane region" description="Helical" evidence="1">
    <location>
        <begin position="33"/>
        <end position="61"/>
    </location>
</feature>
<evidence type="ECO:0000313" key="2">
    <source>
        <dbReference type="EMBL" id="KKS32243.1"/>
    </source>
</evidence>
<comment type="caution">
    <text evidence="2">The sequence shown here is derived from an EMBL/GenBank/DDBJ whole genome shotgun (WGS) entry which is preliminary data.</text>
</comment>
<feature type="transmembrane region" description="Helical" evidence="1">
    <location>
        <begin position="143"/>
        <end position="163"/>
    </location>
</feature>
<organism evidence="2 3">
    <name type="scientific">Candidatus Amesbacteria bacterium GW2011_GWA2_42_12</name>
    <dbReference type="NCBI Taxonomy" id="1618356"/>
    <lineage>
        <taxon>Bacteria</taxon>
        <taxon>Candidatus Amesiibacteriota</taxon>
    </lineage>
</organism>
<keyword evidence="1" id="KW-0472">Membrane</keyword>
<feature type="transmembrane region" description="Helical" evidence="1">
    <location>
        <begin position="184"/>
        <end position="206"/>
    </location>
</feature>
<feature type="transmembrane region" description="Helical" evidence="1">
    <location>
        <begin position="116"/>
        <end position="137"/>
    </location>
</feature>
<sequence length="243" mass="26640">MEQIISAQPQIINSNSGFFGLLKLSISQFFNNLGYLIIFGLVQTGITLVSIIPLIVGLTLIAVKSAILGTIITVIGAIIGFFAIVALQAAGFYQIQSIVNTSRKSIRELLSLGKKLALPLFLTLLLLSLVTILGYLLLIIPGIIFSVWFIFTIVIMINEDVWGLAALKSSRNLVKGHFWKVASYLGFCLILTFIYSFAVSLLVSIIPGGKWIGQLLSNILNIPVQTISLLFIYNLYHQLSIAH</sequence>
<evidence type="ECO:0000256" key="1">
    <source>
        <dbReference type="SAM" id="Phobius"/>
    </source>
</evidence>
<evidence type="ECO:0000313" key="3">
    <source>
        <dbReference type="Proteomes" id="UP000034160"/>
    </source>
</evidence>
<keyword evidence="1" id="KW-1133">Transmembrane helix</keyword>
<dbReference type="EMBL" id="LCCN01000008">
    <property type="protein sequence ID" value="KKS32243.1"/>
    <property type="molecule type" value="Genomic_DNA"/>
</dbReference>
<accession>A0A0G1B3Z4</accession>
<protein>
    <recommendedName>
        <fullName evidence="4">Glycerophosphoryl diester phosphodiesterase membrane domain-containing protein</fullName>
    </recommendedName>
</protein>
<keyword evidence="1" id="KW-0812">Transmembrane</keyword>
<dbReference type="STRING" id="1618356.UU93_C0008G0005"/>
<proteinExistence type="predicted"/>
<dbReference type="AlphaFoldDB" id="A0A0G1B3Z4"/>